<evidence type="ECO:0000256" key="3">
    <source>
        <dbReference type="ARBA" id="ARBA00022737"/>
    </source>
</evidence>
<feature type="non-terminal residue" evidence="8">
    <location>
        <position position="105"/>
    </location>
</feature>
<dbReference type="PANTHER" id="PTHR12893:SF0">
    <property type="entry name" value="GRASP65"/>
    <property type="match status" value="1"/>
</dbReference>
<dbReference type="KEGG" id="osn:118761247"/>
<evidence type="ECO:0000256" key="1">
    <source>
        <dbReference type="ARBA" id="ARBA00004394"/>
    </source>
</evidence>
<evidence type="ECO:0000313" key="8">
    <source>
        <dbReference type="RefSeq" id="XP_036354907.1"/>
    </source>
</evidence>
<keyword evidence="3" id="KW-0677">Repeat</keyword>
<keyword evidence="5" id="KW-0472">Membrane</keyword>
<evidence type="ECO:0000256" key="5">
    <source>
        <dbReference type="ARBA" id="ARBA00023136"/>
    </source>
</evidence>
<name>A0A7E6EJ49_9MOLL</name>
<evidence type="ECO:0000256" key="4">
    <source>
        <dbReference type="ARBA" id="ARBA00023034"/>
    </source>
</evidence>
<evidence type="ECO:0000313" key="7">
    <source>
        <dbReference type="Proteomes" id="UP000515154"/>
    </source>
</evidence>
<dbReference type="Pfam" id="PF04495">
    <property type="entry name" value="GRASP55_65"/>
    <property type="match status" value="1"/>
</dbReference>
<dbReference type="PANTHER" id="PTHR12893">
    <property type="entry name" value="GOLGI REASSEMBLY STACKING PROTEIN GRASP"/>
    <property type="match status" value="1"/>
</dbReference>
<dbReference type="PROSITE" id="PS51865">
    <property type="entry name" value="PDZ_GRASP"/>
    <property type="match status" value="1"/>
</dbReference>
<dbReference type="InterPro" id="IPR036034">
    <property type="entry name" value="PDZ_sf"/>
</dbReference>
<protein>
    <submittedName>
        <fullName evidence="8">Golgi reassembly-stacking protein 2-like</fullName>
    </submittedName>
</protein>
<sequence length="105" mass="11702">MPRIQVTQPDIIIKLFLFFNSKKSGQMINSTFKQNSAKEVLPNSPAQHAGLVAHSDYIVGYDHGIDFFDLVSESVGKPINLFVYNSDTIKCRDVVVVPSETWGNS</sequence>
<comment type="subcellular location">
    <subcellularLocation>
        <location evidence="1">Golgi apparatus membrane</location>
    </subcellularLocation>
</comment>
<evidence type="ECO:0000259" key="6">
    <source>
        <dbReference type="PROSITE" id="PS51865"/>
    </source>
</evidence>
<feature type="domain" description="PDZ GRASP-type" evidence="6">
    <location>
        <begin position="33"/>
        <end position="105"/>
    </location>
</feature>
<proteinExistence type="inferred from homology"/>
<gene>
    <name evidence="8" type="primary">LOC118761247</name>
</gene>
<reference evidence="8" key="1">
    <citation type="submission" date="2025-08" db="UniProtKB">
        <authorList>
            <consortium name="RefSeq"/>
        </authorList>
    </citation>
    <scope>IDENTIFICATION</scope>
</reference>
<comment type="similarity">
    <text evidence="2">Belongs to the GORASP family.</text>
</comment>
<dbReference type="InterPro" id="IPR024958">
    <property type="entry name" value="GRASP_PDZ"/>
</dbReference>
<accession>A0A7E6EJ49</accession>
<organism evidence="7 8">
    <name type="scientific">Octopus sinensis</name>
    <name type="common">East Asian common octopus</name>
    <dbReference type="NCBI Taxonomy" id="2607531"/>
    <lineage>
        <taxon>Eukaryota</taxon>
        <taxon>Metazoa</taxon>
        <taxon>Spiralia</taxon>
        <taxon>Lophotrochozoa</taxon>
        <taxon>Mollusca</taxon>
        <taxon>Cephalopoda</taxon>
        <taxon>Coleoidea</taxon>
        <taxon>Octopodiformes</taxon>
        <taxon>Octopoda</taxon>
        <taxon>Incirrata</taxon>
        <taxon>Octopodidae</taxon>
        <taxon>Octopus</taxon>
    </lineage>
</organism>
<evidence type="ECO:0000256" key="2">
    <source>
        <dbReference type="ARBA" id="ARBA00007144"/>
    </source>
</evidence>
<dbReference type="RefSeq" id="XP_036354907.1">
    <property type="nucleotide sequence ID" value="XM_036499014.1"/>
</dbReference>
<dbReference type="GO" id="GO:0007030">
    <property type="term" value="P:Golgi organization"/>
    <property type="evidence" value="ECO:0007669"/>
    <property type="project" value="TreeGrafter"/>
</dbReference>
<dbReference type="GO" id="GO:0000139">
    <property type="term" value="C:Golgi membrane"/>
    <property type="evidence" value="ECO:0007669"/>
    <property type="project" value="UniProtKB-SubCell"/>
</dbReference>
<dbReference type="Proteomes" id="UP000515154">
    <property type="component" value="Unplaced"/>
</dbReference>
<dbReference type="InterPro" id="IPR007583">
    <property type="entry name" value="GRASP55_65"/>
</dbReference>
<keyword evidence="4" id="KW-0333">Golgi apparatus</keyword>
<dbReference type="AlphaFoldDB" id="A0A7E6EJ49"/>
<keyword evidence="7" id="KW-1185">Reference proteome</keyword>
<dbReference type="Gene3D" id="2.30.42.10">
    <property type="match status" value="1"/>
</dbReference>